<dbReference type="InterPro" id="IPR036388">
    <property type="entry name" value="WH-like_DNA-bd_sf"/>
</dbReference>
<dbReference type="HAMAP" id="MF_00015">
    <property type="entry name" value="LexA"/>
    <property type="match status" value="1"/>
</dbReference>
<dbReference type="InterPro" id="IPR036286">
    <property type="entry name" value="LexA/Signal_pep-like_sf"/>
</dbReference>
<proteinExistence type="inferred from homology"/>
<dbReference type="GO" id="GO:0009432">
    <property type="term" value="P:SOS response"/>
    <property type="evidence" value="ECO:0007669"/>
    <property type="project" value="UniProtKB-UniRule"/>
</dbReference>
<keyword evidence="7 13" id="KW-0068">Autocatalytic cleavage</keyword>
<keyword evidence="11 13" id="KW-0234">DNA repair</keyword>
<evidence type="ECO:0000256" key="5">
    <source>
        <dbReference type="ARBA" id="ARBA00022763"/>
    </source>
</evidence>
<keyword evidence="5 13" id="KW-0227">DNA damage</keyword>
<evidence type="ECO:0000256" key="1">
    <source>
        <dbReference type="ARBA" id="ARBA00007484"/>
    </source>
</evidence>
<keyword evidence="9 13" id="KW-0238">DNA-binding</keyword>
<evidence type="ECO:0000256" key="8">
    <source>
        <dbReference type="ARBA" id="ARBA00023015"/>
    </source>
</evidence>
<dbReference type="EC" id="3.4.21.88" evidence="13"/>
<feature type="site" description="Cleavage; by autolysis" evidence="13">
    <location>
        <begin position="96"/>
        <end position="97"/>
    </location>
</feature>
<evidence type="ECO:0000256" key="12">
    <source>
        <dbReference type="ARBA" id="ARBA00023236"/>
    </source>
</evidence>
<feature type="active site" description="For autocatalytic cleavage activity" evidence="13">
    <location>
        <position position="133"/>
    </location>
</feature>
<gene>
    <name evidence="13" type="primary">lexA</name>
    <name evidence="17" type="ORF">EDD57_1212</name>
</gene>
<dbReference type="Pfam" id="PF01726">
    <property type="entry name" value="LexA_DNA_bind"/>
    <property type="match status" value="1"/>
</dbReference>
<dbReference type="Pfam" id="PF00717">
    <property type="entry name" value="Peptidase_S24"/>
    <property type="match status" value="1"/>
</dbReference>
<evidence type="ECO:0000313" key="17">
    <source>
        <dbReference type="EMBL" id="TCP67061.1"/>
    </source>
</evidence>
<comment type="similarity">
    <text evidence="1 13 14">Belongs to the peptidase S24 family.</text>
</comment>
<evidence type="ECO:0000256" key="13">
    <source>
        <dbReference type="HAMAP-Rule" id="MF_00015"/>
    </source>
</evidence>
<keyword evidence="8 13" id="KW-0805">Transcription regulation</keyword>
<evidence type="ECO:0000259" key="16">
    <source>
        <dbReference type="Pfam" id="PF01726"/>
    </source>
</evidence>
<reference evidence="17 18" key="1">
    <citation type="submission" date="2019-03" db="EMBL/GenBank/DDBJ databases">
        <title>Genomic Encyclopedia of Type Strains, Phase IV (KMG-IV): sequencing the most valuable type-strain genomes for metagenomic binning, comparative biology and taxonomic classification.</title>
        <authorList>
            <person name="Goeker M."/>
        </authorList>
    </citation>
    <scope>NUCLEOTIDE SEQUENCE [LARGE SCALE GENOMIC DNA]</scope>
    <source>
        <strain evidence="17 18">DSM 46831</strain>
    </source>
</reference>
<evidence type="ECO:0000256" key="9">
    <source>
        <dbReference type="ARBA" id="ARBA00023125"/>
    </source>
</evidence>
<feature type="DNA-binding region" description="H-T-H motif" evidence="13">
    <location>
        <begin position="28"/>
        <end position="48"/>
    </location>
</feature>
<comment type="subunit">
    <text evidence="2 13">Homodimer.</text>
</comment>
<dbReference type="GO" id="GO:0006508">
    <property type="term" value="P:proteolysis"/>
    <property type="evidence" value="ECO:0007669"/>
    <property type="project" value="InterPro"/>
</dbReference>
<name>A0A4R2S3Z2_9BACL</name>
<evidence type="ECO:0000256" key="6">
    <source>
        <dbReference type="ARBA" id="ARBA00022801"/>
    </source>
</evidence>
<evidence type="ECO:0000256" key="14">
    <source>
        <dbReference type="RuleBase" id="RU003991"/>
    </source>
</evidence>
<dbReference type="InterPro" id="IPR036390">
    <property type="entry name" value="WH_DNA-bd_sf"/>
</dbReference>
<evidence type="ECO:0000256" key="10">
    <source>
        <dbReference type="ARBA" id="ARBA00023163"/>
    </source>
</evidence>
<sequence>MNKLSSRQQAILDYIQREVREKGYPPSVREIGEAVGLASSSTVHGHLSRLEKKGFIRRDPTKPRAIELLVKEEAEAISSTPLPDTIMIPLLGKVTAGDPITAIENIEEYYPLPKRLMKNVDDPLFLLTIQGNSMINAGILSGDYVVVRRQQTANNGEIVVAMTSEGEATVKRFYKESDHIRLQPENDELEPIRLPQVTVLGKVISLIREVM</sequence>
<evidence type="ECO:0000259" key="15">
    <source>
        <dbReference type="Pfam" id="PF00717"/>
    </source>
</evidence>
<evidence type="ECO:0000256" key="3">
    <source>
        <dbReference type="ARBA" id="ARBA00022491"/>
    </source>
</evidence>
<dbReference type="GO" id="GO:0045892">
    <property type="term" value="P:negative regulation of DNA-templated transcription"/>
    <property type="evidence" value="ECO:0007669"/>
    <property type="project" value="UniProtKB-UniRule"/>
</dbReference>
<dbReference type="CDD" id="cd06529">
    <property type="entry name" value="S24_LexA-like"/>
    <property type="match status" value="1"/>
</dbReference>
<keyword evidence="12 13" id="KW-0742">SOS response</keyword>
<evidence type="ECO:0000256" key="2">
    <source>
        <dbReference type="ARBA" id="ARBA00011738"/>
    </source>
</evidence>
<dbReference type="InterPro" id="IPR006199">
    <property type="entry name" value="LexA_DNA-bd_dom"/>
</dbReference>
<evidence type="ECO:0000256" key="4">
    <source>
        <dbReference type="ARBA" id="ARBA00022705"/>
    </source>
</evidence>
<dbReference type="InterPro" id="IPR006197">
    <property type="entry name" value="Peptidase_S24_LexA"/>
</dbReference>
<dbReference type="AlphaFoldDB" id="A0A4R2S3Z2"/>
<evidence type="ECO:0000313" key="18">
    <source>
        <dbReference type="Proteomes" id="UP000294746"/>
    </source>
</evidence>
<dbReference type="SUPFAM" id="SSF51306">
    <property type="entry name" value="LexA/Signal peptidase"/>
    <property type="match status" value="1"/>
</dbReference>
<dbReference type="PANTHER" id="PTHR33516:SF2">
    <property type="entry name" value="LEXA REPRESSOR-RELATED"/>
    <property type="match status" value="1"/>
</dbReference>
<evidence type="ECO:0000256" key="11">
    <source>
        <dbReference type="ARBA" id="ARBA00023204"/>
    </source>
</evidence>
<dbReference type="GO" id="GO:0006260">
    <property type="term" value="P:DNA replication"/>
    <property type="evidence" value="ECO:0007669"/>
    <property type="project" value="UniProtKB-UniRule"/>
</dbReference>
<dbReference type="GO" id="GO:0003677">
    <property type="term" value="F:DNA binding"/>
    <property type="evidence" value="ECO:0007669"/>
    <property type="project" value="UniProtKB-UniRule"/>
</dbReference>
<dbReference type="RefSeq" id="WP_131848932.1">
    <property type="nucleotide sequence ID" value="NZ_SLXV01000021.1"/>
</dbReference>
<protein>
    <recommendedName>
        <fullName evidence="13">LexA repressor</fullName>
        <ecNumber evidence="13">3.4.21.88</ecNumber>
    </recommendedName>
</protein>
<comment type="function">
    <text evidence="13">Represses a number of genes involved in the response to DNA damage (SOS response), including recA and lexA. In the presence of single-stranded DNA, RecA interacts with LexA causing an autocatalytic cleavage which disrupts the DNA-binding part of LexA, leading to derepression of the SOS regulon and eventually DNA repair.</text>
</comment>
<dbReference type="OrthoDB" id="9802364at2"/>
<dbReference type="InterPro" id="IPR006200">
    <property type="entry name" value="LexA"/>
</dbReference>
<dbReference type="FunFam" id="1.10.10.10:FF:000009">
    <property type="entry name" value="LexA repressor"/>
    <property type="match status" value="1"/>
</dbReference>
<evidence type="ECO:0000256" key="7">
    <source>
        <dbReference type="ARBA" id="ARBA00022813"/>
    </source>
</evidence>
<dbReference type="Gene3D" id="1.10.10.10">
    <property type="entry name" value="Winged helix-like DNA-binding domain superfamily/Winged helix DNA-binding domain"/>
    <property type="match status" value="1"/>
</dbReference>
<dbReference type="EMBL" id="SLXV01000021">
    <property type="protein sequence ID" value="TCP67061.1"/>
    <property type="molecule type" value="Genomic_DNA"/>
</dbReference>
<dbReference type="FunFam" id="2.10.109.10:FF:000001">
    <property type="entry name" value="LexA repressor"/>
    <property type="match status" value="1"/>
</dbReference>
<feature type="domain" description="LexA repressor DNA-binding" evidence="16">
    <location>
        <begin position="1"/>
        <end position="65"/>
    </location>
</feature>
<comment type="catalytic activity">
    <reaction evidence="13">
        <text>Hydrolysis of Ala-|-Gly bond in repressor LexA.</text>
        <dbReference type="EC" id="3.4.21.88"/>
    </reaction>
</comment>
<keyword evidence="6 13" id="KW-0378">Hydrolase</keyword>
<accession>A0A4R2S3Z2</accession>
<dbReference type="GO" id="GO:0006281">
    <property type="term" value="P:DNA repair"/>
    <property type="evidence" value="ECO:0007669"/>
    <property type="project" value="UniProtKB-UniRule"/>
</dbReference>
<organism evidence="17 18">
    <name type="scientific">Baia soyae</name>
    <dbReference type="NCBI Taxonomy" id="1544746"/>
    <lineage>
        <taxon>Bacteria</taxon>
        <taxon>Bacillati</taxon>
        <taxon>Bacillota</taxon>
        <taxon>Bacilli</taxon>
        <taxon>Bacillales</taxon>
        <taxon>Thermoactinomycetaceae</taxon>
        <taxon>Baia</taxon>
    </lineage>
</organism>
<keyword evidence="3 13" id="KW-0678">Repressor</keyword>
<dbReference type="PRINTS" id="PR00726">
    <property type="entry name" value="LEXASERPTASE"/>
</dbReference>
<dbReference type="GO" id="GO:0004252">
    <property type="term" value="F:serine-type endopeptidase activity"/>
    <property type="evidence" value="ECO:0007669"/>
    <property type="project" value="UniProtKB-UniRule"/>
</dbReference>
<feature type="domain" description="Peptidase S24/S26A/S26B/S26C" evidence="15">
    <location>
        <begin position="89"/>
        <end position="204"/>
    </location>
</feature>
<dbReference type="PANTHER" id="PTHR33516">
    <property type="entry name" value="LEXA REPRESSOR"/>
    <property type="match status" value="1"/>
</dbReference>
<keyword evidence="18" id="KW-1185">Reference proteome</keyword>
<comment type="caution">
    <text evidence="17">The sequence shown here is derived from an EMBL/GenBank/DDBJ whole genome shotgun (WGS) entry which is preliminary data.</text>
</comment>
<dbReference type="CDD" id="cd00090">
    <property type="entry name" value="HTH_ARSR"/>
    <property type="match status" value="1"/>
</dbReference>
<dbReference type="Gene3D" id="2.10.109.10">
    <property type="entry name" value="Umud Fragment, subunit A"/>
    <property type="match status" value="1"/>
</dbReference>
<keyword evidence="10 13" id="KW-0804">Transcription</keyword>
<keyword evidence="4 13" id="KW-0235">DNA replication</keyword>
<dbReference type="InterPro" id="IPR039418">
    <property type="entry name" value="LexA-like"/>
</dbReference>
<dbReference type="Proteomes" id="UP000294746">
    <property type="component" value="Unassembled WGS sequence"/>
</dbReference>
<dbReference type="InterPro" id="IPR015927">
    <property type="entry name" value="Peptidase_S24_S26A/B/C"/>
</dbReference>
<dbReference type="SUPFAM" id="SSF46785">
    <property type="entry name" value="Winged helix' DNA-binding domain"/>
    <property type="match status" value="1"/>
</dbReference>
<dbReference type="NCBIfam" id="TIGR00498">
    <property type="entry name" value="lexA"/>
    <property type="match status" value="1"/>
</dbReference>
<dbReference type="InterPro" id="IPR050077">
    <property type="entry name" value="LexA_repressor"/>
</dbReference>
<dbReference type="InterPro" id="IPR011991">
    <property type="entry name" value="ArsR-like_HTH"/>
</dbReference>
<feature type="active site" description="For autocatalytic cleavage activity" evidence="13">
    <location>
        <position position="171"/>
    </location>
</feature>